<reference evidence="4" key="2">
    <citation type="submission" date="2023-01" db="EMBL/GenBank/DDBJ databases">
        <authorList>
            <person name="Sun Q."/>
            <person name="Evtushenko L."/>
        </authorList>
    </citation>
    <scope>NUCLEOTIDE SEQUENCE</scope>
    <source>
        <strain evidence="4">VKM Ac-2007</strain>
    </source>
</reference>
<dbReference type="InterPro" id="IPR019775">
    <property type="entry name" value="WD40_repeat_CS"/>
</dbReference>
<evidence type="ECO:0000313" key="5">
    <source>
        <dbReference type="Proteomes" id="UP001143474"/>
    </source>
</evidence>
<feature type="repeat" description="WD" evidence="3">
    <location>
        <begin position="234"/>
        <end position="277"/>
    </location>
</feature>
<dbReference type="PANTHER" id="PTHR22847">
    <property type="entry name" value="WD40 REPEAT PROTEIN"/>
    <property type="match status" value="1"/>
</dbReference>
<feature type="repeat" description="WD" evidence="3">
    <location>
        <begin position="144"/>
        <end position="187"/>
    </location>
</feature>
<comment type="caution">
    <text evidence="4">The sequence shown here is derived from an EMBL/GenBank/DDBJ whole genome shotgun (WGS) entry which is preliminary data.</text>
</comment>
<evidence type="ECO:0008006" key="6">
    <source>
        <dbReference type="Google" id="ProtNLM"/>
    </source>
</evidence>
<reference evidence="4" key="1">
    <citation type="journal article" date="2014" name="Int. J. Syst. Evol. Microbiol.">
        <title>Complete genome sequence of Corynebacterium casei LMG S-19264T (=DSM 44701T), isolated from a smear-ripened cheese.</title>
        <authorList>
            <consortium name="US DOE Joint Genome Institute (JGI-PGF)"/>
            <person name="Walter F."/>
            <person name="Albersmeier A."/>
            <person name="Kalinowski J."/>
            <person name="Ruckert C."/>
        </authorList>
    </citation>
    <scope>NUCLEOTIDE SEQUENCE</scope>
    <source>
        <strain evidence="4">VKM Ac-2007</strain>
    </source>
</reference>
<dbReference type="PRINTS" id="PR00320">
    <property type="entry name" value="GPROTEINBRPT"/>
</dbReference>
<dbReference type="InterPro" id="IPR020472">
    <property type="entry name" value="WD40_PAC1"/>
</dbReference>
<dbReference type="Pfam" id="PF00400">
    <property type="entry name" value="WD40"/>
    <property type="match status" value="4"/>
</dbReference>
<organism evidence="4 5">
    <name type="scientific">Streptosporangium carneum</name>
    <dbReference type="NCBI Taxonomy" id="47481"/>
    <lineage>
        <taxon>Bacteria</taxon>
        <taxon>Bacillati</taxon>
        <taxon>Actinomycetota</taxon>
        <taxon>Actinomycetes</taxon>
        <taxon>Streptosporangiales</taxon>
        <taxon>Streptosporangiaceae</taxon>
        <taxon>Streptosporangium</taxon>
    </lineage>
</organism>
<sequence length="413" mass="44577">MPAMGGRAAYVGIVTCGLLDGRPIVISEGYNDMVRVWDLASHRQIGPSLTCEEGHDPWSIAYGQIDGRPVAVKGQGDLIIWELTGHAHAEQPSAPRYIRYNAPGSIYALACTMLYGRSVAVTGSYDCTVRMWDLAVGTQIGEPLHGHGSVVRSVAAGMLAGRAIAVSSSEDHTIRVWDLNAGQAIGGPLTGHTDEVWAVDIGMLDGRPIAVSGGDDDTVRVWHLPTGQQVGPPLTGHTGRVRAVAFGAPDGRPIAVSGSEDYSIRVWDLRTGRQIGLPMEDDRTIGIRSIAYTLLGGRPRVVAADGMGRARVWNLDAHHAMGMTRPTQIAPVLPDMWTDPDTGDVYDLTGPIVDDDGREWDYIDWDGFEPLLVEDGDLALGIVQVHQQWGLRSIITSASGRQHGRDDEDDWTE</sequence>
<dbReference type="InterPro" id="IPR001680">
    <property type="entry name" value="WD40_rpt"/>
</dbReference>
<accession>A0A9W6MGS4</accession>
<dbReference type="InterPro" id="IPR015943">
    <property type="entry name" value="WD40/YVTN_repeat-like_dom_sf"/>
</dbReference>
<evidence type="ECO:0000256" key="2">
    <source>
        <dbReference type="ARBA" id="ARBA00022737"/>
    </source>
</evidence>
<keyword evidence="1 3" id="KW-0853">WD repeat</keyword>
<dbReference type="Gene3D" id="2.130.10.10">
    <property type="entry name" value="YVTN repeat-like/Quinoprotein amine dehydrogenase"/>
    <property type="match status" value="2"/>
</dbReference>
<feature type="repeat" description="WD" evidence="3">
    <location>
        <begin position="189"/>
        <end position="232"/>
    </location>
</feature>
<evidence type="ECO:0000313" key="4">
    <source>
        <dbReference type="EMBL" id="GLK14094.1"/>
    </source>
</evidence>
<feature type="repeat" description="WD" evidence="3">
    <location>
        <begin position="121"/>
        <end position="142"/>
    </location>
</feature>
<dbReference type="InterPro" id="IPR036322">
    <property type="entry name" value="WD40_repeat_dom_sf"/>
</dbReference>
<name>A0A9W6MGS4_9ACTN</name>
<evidence type="ECO:0000256" key="1">
    <source>
        <dbReference type="ARBA" id="ARBA00022574"/>
    </source>
</evidence>
<dbReference type="Proteomes" id="UP001143474">
    <property type="component" value="Unassembled WGS sequence"/>
</dbReference>
<gene>
    <name evidence="4" type="ORF">GCM10017600_75060</name>
</gene>
<keyword evidence="2" id="KW-0677">Repeat</keyword>
<keyword evidence="5" id="KW-1185">Reference proteome</keyword>
<dbReference type="PROSITE" id="PS50294">
    <property type="entry name" value="WD_REPEATS_REGION"/>
    <property type="match status" value="2"/>
</dbReference>
<proteinExistence type="predicted"/>
<dbReference type="AlphaFoldDB" id="A0A9W6MGS4"/>
<dbReference type="PROSITE" id="PS00678">
    <property type="entry name" value="WD_REPEATS_1"/>
    <property type="match status" value="2"/>
</dbReference>
<protein>
    <recommendedName>
        <fullName evidence="6">WD40 repeat domain-containing protein</fullName>
    </recommendedName>
</protein>
<dbReference type="PANTHER" id="PTHR22847:SF637">
    <property type="entry name" value="WD REPEAT DOMAIN 5B"/>
    <property type="match status" value="1"/>
</dbReference>
<dbReference type="SUPFAM" id="SSF50978">
    <property type="entry name" value="WD40 repeat-like"/>
    <property type="match status" value="1"/>
</dbReference>
<dbReference type="EMBL" id="BSEV01000028">
    <property type="protein sequence ID" value="GLK14094.1"/>
    <property type="molecule type" value="Genomic_DNA"/>
</dbReference>
<dbReference type="PROSITE" id="PS50082">
    <property type="entry name" value="WD_REPEATS_2"/>
    <property type="match status" value="4"/>
</dbReference>
<evidence type="ECO:0000256" key="3">
    <source>
        <dbReference type="PROSITE-ProRule" id="PRU00221"/>
    </source>
</evidence>
<dbReference type="SMART" id="SM00320">
    <property type="entry name" value="WD40"/>
    <property type="match status" value="4"/>
</dbReference>